<dbReference type="PANTHER" id="PTHR43664:SF1">
    <property type="entry name" value="BETA-METHYLMALYL-COA DEHYDRATASE"/>
    <property type="match status" value="1"/>
</dbReference>
<feature type="domain" description="MaoC-like" evidence="2">
    <location>
        <begin position="12"/>
        <end position="113"/>
    </location>
</feature>
<dbReference type="PANTHER" id="PTHR43664">
    <property type="entry name" value="MONOAMINE OXIDASE-RELATED"/>
    <property type="match status" value="1"/>
</dbReference>
<dbReference type="Proteomes" id="UP001500449">
    <property type="component" value="Unassembled WGS sequence"/>
</dbReference>
<dbReference type="InterPro" id="IPR029069">
    <property type="entry name" value="HotDog_dom_sf"/>
</dbReference>
<evidence type="ECO:0000259" key="2">
    <source>
        <dbReference type="Pfam" id="PF01575"/>
    </source>
</evidence>
<name>A0ABN2MZI3_9PSEU</name>
<dbReference type="RefSeq" id="WP_344415808.1">
    <property type="nucleotide sequence ID" value="NZ_BAAAQK010000005.1"/>
</dbReference>
<protein>
    <submittedName>
        <fullName evidence="3">MaoC family dehydratase</fullName>
    </submittedName>
</protein>
<evidence type="ECO:0000256" key="1">
    <source>
        <dbReference type="ARBA" id="ARBA00005254"/>
    </source>
</evidence>
<proteinExistence type="inferred from homology"/>
<dbReference type="SUPFAM" id="SSF54637">
    <property type="entry name" value="Thioesterase/thiol ester dehydrase-isomerase"/>
    <property type="match status" value="1"/>
</dbReference>
<accession>A0ABN2MZI3</accession>
<evidence type="ECO:0000313" key="4">
    <source>
        <dbReference type="Proteomes" id="UP001500449"/>
    </source>
</evidence>
<dbReference type="InterPro" id="IPR052342">
    <property type="entry name" value="MCH/BMMD"/>
</dbReference>
<keyword evidence="4" id="KW-1185">Reference proteome</keyword>
<sequence>MSDDWYIEDFEPGQVHVTRGRTLTEVELITFVNLGGIFEEVFLNIEYAATKSLFGQRVIPALLILTVAEGLYIQTGQTHNARAYLGLDQLRFHAPTFVNDTIHVRAEVAVARLSSNPERGVLELVHEVVNQRDEVVLTYRSARMIASREHTAQ</sequence>
<dbReference type="EMBL" id="BAAAQK010000005">
    <property type="protein sequence ID" value="GAA1844946.1"/>
    <property type="molecule type" value="Genomic_DNA"/>
</dbReference>
<comment type="similarity">
    <text evidence="1">Belongs to the enoyl-CoA hydratase/isomerase family.</text>
</comment>
<dbReference type="InterPro" id="IPR002539">
    <property type="entry name" value="MaoC-like_dom"/>
</dbReference>
<dbReference type="Gene3D" id="3.10.129.10">
    <property type="entry name" value="Hotdog Thioesterase"/>
    <property type="match status" value="1"/>
</dbReference>
<organism evidence="3 4">
    <name type="scientific">Pseudonocardia ailaonensis</name>
    <dbReference type="NCBI Taxonomy" id="367279"/>
    <lineage>
        <taxon>Bacteria</taxon>
        <taxon>Bacillati</taxon>
        <taxon>Actinomycetota</taxon>
        <taxon>Actinomycetes</taxon>
        <taxon>Pseudonocardiales</taxon>
        <taxon>Pseudonocardiaceae</taxon>
        <taxon>Pseudonocardia</taxon>
    </lineage>
</organism>
<evidence type="ECO:0000313" key="3">
    <source>
        <dbReference type="EMBL" id="GAA1844946.1"/>
    </source>
</evidence>
<dbReference type="Pfam" id="PF01575">
    <property type="entry name" value="MaoC_dehydratas"/>
    <property type="match status" value="1"/>
</dbReference>
<comment type="caution">
    <text evidence="3">The sequence shown here is derived from an EMBL/GenBank/DDBJ whole genome shotgun (WGS) entry which is preliminary data.</text>
</comment>
<reference evidence="3 4" key="1">
    <citation type="journal article" date="2019" name="Int. J. Syst. Evol. Microbiol.">
        <title>The Global Catalogue of Microorganisms (GCM) 10K type strain sequencing project: providing services to taxonomists for standard genome sequencing and annotation.</title>
        <authorList>
            <consortium name="The Broad Institute Genomics Platform"/>
            <consortium name="The Broad Institute Genome Sequencing Center for Infectious Disease"/>
            <person name="Wu L."/>
            <person name="Ma J."/>
        </authorList>
    </citation>
    <scope>NUCLEOTIDE SEQUENCE [LARGE SCALE GENOMIC DNA]</scope>
    <source>
        <strain evidence="3 4">JCM 16009</strain>
    </source>
</reference>
<gene>
    <name evidence="3" type="ORF">GCM10009836_25550</name>
</gene>